<dbReference type="OrthoDB" id="10552738at2759"/>
<dbReference type="AlphaFoldDB" id="A0A812XDV0"/>
<name>A0A812XDV0_SYMPI</name>
<accession>A0A812XDV0</accession>
<sequence length="191" mass="19581">MASPLMAQLDAGGFAQAPRNGTGPLPHGSPEQKKAARPAESPASGISAQDLPTDSPVRPCPGAGGDAYRHADGRAPHELMDVEAEVLAKRVAAGDASEDSLDEAAHLLLSSLPATLDPHGFAIPPPLAWEAERCEASRRGRGSGGGSGDSGGRGVPLRLVAQHPDVAWEVDGQLQLLIGAAKRTGDPSDVW</sequence>
<keyword evidence="3" id="KW-1185">Reference proteome</keyword>
<feature type="region of interest" description="Disordered" evidence="1">
    <location>
        <begin position="133"/>
        <end position="158"/>
    </location>
</feature>
<gene>
    <name evidence="2" type="primary">Ttn</name>
    <name evidence="2" type="ORF">SPIL2461_LOCUS20856</name>
</gene>
<evidence type="ECO:0000256" key="1">
    <source>
        <dbReference type="SAM" id="MobiDB-lite"/>
    </source>
</evidence>
<protein>
    <submittedName>
        <fullName evidence="2">Ttn protein</fullName>
    </submittedName>
</protein>
<organism evidence="2 3">
    <name type="scientific">Symbiodinium pilosum</name>
    <name type="common">Dinoflagellate</name>
    <dbReference type="NCBI Taxonomy" id="2952"/>
    <lineage>
        <taxon>Eukaryota</taxon>
        <taxon>Sar</taxon>
        <taxon>Alveolata</taxon>
        <taxon>Dinophyceae</taxon>
        <taxon>Suessiales</taxon>
        <taxon>Symbiodiniaceae</taxon>
        <taxon>Symbiodinium</taxon>
    </lineage>
</organism>
<evidence type="ECO:0000313" key="2">
    <source>
        <dbReference type="EMBL" id="CAE7727994.1"/>
    </source>
</evidence>
<evidence type="ECO:0000313" key="3">
    <source>
        <dbReference type="Proteomes" id="UP000649617"/>
    </source>
</evidence>
<dbReference type="Proteomes" id="UP000649617">
    <property type="component" value="Unassembled WGS sequence"/>
</dbReference>
<feature type="compositionally biased region" description="Gly residues" evidence="1">
    <location>
        <begin position="142"/>
        <end position="154"/>
    </location>
</feature>
<comment type="caution">
    <text evidence="2">The sequence shown here is derived from an EMBL/GenBank/DDBJ whole genome shotgun (WGS) entry which is preliminary data.</text>
</comment>
<feature type="region of interest" description="Disordered" evidence="1">
    <location>
        <begin position="1"/>
        <end position="75"/>
    </location>
</feature>
<proteinExistence type="predicted"/>
<reference evidence="2" key="1">
    <citation type="submission" date="2021-02" db="EMBL/GenBank/DDBJ databases">
        <authorList>
            <person name="Dougan E. K."/>
            <person name="Rhodes N."/>
            <person name="Thang M."/>
            <person name="Chan C."/>
        </authorList>
    </citation>
    <scope>NUCLEOTIDE SEQUENCE</scope>
</reference>
<dbReference type="EMBL" id="CAJNIZ010045714">
    <property type="protein sequence ID" value="CAE7727994.1"/>
    <property type="molecule type" value="Genomic_DNA"/>
</dbReference>